<dbReference type="EMBL" id="SGPK01000389">
    <property type="protein sequence ID" value="THH03986.1"/>
    <property type="molecule type" value="Genomic_DNA"/>
</dbReference>
<feature type="region of interest" description="Disordered" evidence="1">
    <location>
        <begin position="225"/>
        <end position="284"/>
    </location>
</feature>
<dbReference type="AlphaFoldDB" id="A0A4S4KYI9"/>
<feature type="compositionally biased region" description="Basic and acidic residues" evidence="1">
    <location>
        <begin position="89"/>
        <end position="99"/>
    </location>
</feature>
<keyword evidence="3" id="KW-1185">Reference proteome</keyword>
<evidence type="ECO:0000313" key="3">
    <source>
        <dbReference type="Proteomes" id="UP000308199"/>
    </source>
</evidence>
<feature type="compositionally biased region" description="Polar residues" evidence="1">
    <location>
        <begin position="257"/>
        <end position="267"/>
    </location>
</feature>
<dbReference type="Proteomes" id="UP000308199">
    <property type="component" value="Unassembled WGS sequence"/>
</dbReference>
<accession>A0A4S4KYI9</accession>
<protein>
    <submittedName>
        <fullName evidence="2">Uncharacterized protein</fullName>
    </submittedName>
</protein>
<feature type="region of interest" description="Disordered" evidence="1">
    <location>
        <begin position="72"/>
        <end position="99"/>
    </location>
</feature>
<reference evidence="2 3" key="1">
    <citation type="submission" date="2019-02" db="EMBL/GenBank/DDBJ databases">
        <title>Genome sequencing of the rare red list fungi Phellinidium pouzarii.</title>
        <authorList>
            <person name="Buettner E."/>
            <person name="Kellner H."/>
        </authorList>
    </citation>
    <scope>NUCLEOTIDE SEQUENCE [LARGE SCALE GENOMIC DNA]</scope>
    <source>
        <strain evidence="2 3">DSM 108285</strain>
    </source>
</reference>
<feature type="region of interest" description="Disordered" evidence="1">
    <location>
        <begin position="1"/>
        <end position="33"/>
    </location>
</feature>
<evidence type="ECO:0000256" key="1">
    <source>
        <dbReference type="SAM" id="MobiDB-lite"/>
    </source>
</evidence>
<comment type="caution">
    <text evidence="2">The sequence shown here is derived from an EMBL/GenBank/DDBJ whole genome shotgun (WGS) entry which is preliminary data.</text>
</comment>
<name>A0A4S4KYI9_9AGAM</name>
<organism evidence="2 3">
    <name type="scientific">Phellinidium pouzarii</name>
    <dbReference type="NCBI Taxonomy" id="167371"/>
    <lineage>
        <taxon>Eukaryota</taxon>
        <taxon>Fungi</taxon>
        <taxon>Dikarya</taxon>
        <taxon>Basidiomycota</taxon>
        <taxon>Agaricomycotina</taxon>
        <taxon>Agaricomycetes</taxon>
        <taxon>Hymenochaetales</taxon>
        <taxon>Hymenochaetaceae</taxon>
        <taxon>Phellinidium</taxon>
    </lineage>
</organism>
<dbReference type="OrthoDB" id="5531344at2759"/>
<proteinExistence type="predicted"/>
<sequence>MSNSAFPTAPGRPSSSATSQRPQAAAQQQHQTSGIYSFSVHQPYTNWPLHASTPAPYAPSWYALPAQAYSPPKTYRETETQTLAPYEDPGARRDRKEENEKYKKHWDAAFSAFFKRVGLYQTLSGFHEDMLLLNADWERKEVPAALQALVQDISDTKKDGFPDNPLEERKLQYVHAQKGVKAQSPSTNIKSISRLLRQSSRRNNTSNRAEFLHSVAEKRRKLNELGQLSPTPVTAALTANDSGSNEAGSDVMDTDNPGASTSKNDGASASVGDAETVTQDSISSTVDIPSCARVDAKPQNRDVQMKYDIAKNEDGPLKRTMKQFGKSGGDDHPSSNNGKVAGMSMEVKSSTRVPTVERHPGLSERFASIETHLACLEEHVINLEKDYPPWAALHFNQPNRGWPPPPRLTPIIVAPHHVSTTTNDSGTTTSAALPHNTNLDRHTYEMPAGSIRPGGSAKTKPAQSSLHRAVLEKLEIQRAMGDLAGGSDLANNGG</sequence>
<gene>
    <name evidence="2" type="ORF">EW145_g5854</name>
</gene>
<feature type="compositionally biased region" description="Low complexity" evidence="1">
    <location>
        <begin position="12"/>
        <end position="33"/>
    </location>
</feature>
<feature type="compositionally biased region" description="Polar residues" evidence="1">
    <location>
        <begin position="226"/>
        <end position="247"/>
    </location>
</feature>
<evidence type="ECO:0000313" key="2">
    <source>
        <dbReference type="EMBL" id="THH03986.1"/>
    </source>
</evidence>